<dbReference type="InterPro" id="IPR014729">
    <property type="entry name" value="Rossmann-like_a/b/a_fold"/>
</dbReference>
<gene>
    <name evidence="4" type="ORF">SAMN05660413_02780</name>
</gene>
<dbReference type="GO" id="GO:0005737">
    <property type="term" value="C:cytoplasm"/>
    <property type="evidence" value="ECO:0007669"/>
    <property type="project" value="UniProtKB-SubCell"/>
</dbReference>
<keyword evidence="2" id="KW-0963">Cytoplasm</keyword>
<comment type="similarity">
    <text evidence="1 2">Belongs to the universal stress protein A family.</text>
</comment>
<dbReference type="PANTHER" id="PTHR46268:SF15">
    <property type="entry name" value="UNIVERSAL STRESS PROTEIN HP_0031"/>
    <property type="match status" value="1"/>
</dbReference>
<dbReference type="InterPro" id="IPR006016">
    <property type="entry name" value="UspA"/>
</dbReference>
<name>A0A1I5CAA3_9FLAO</name>
<dbReference type="AlphaFoldDB" id="A0A1I5CAA3"/>
<dbReference type="STRING" id="287099.SAMN05660413_02780"/>
<sequence length="151" mass="17327">MKNILVAIDRKQEAEQLIAKAVEIAKLSKAKLWIIHVTEPDPDDFLAREAGPQYVYDKRSEKRKEEAAIIQEWVEALKKENEVEAEGLLIEGPVIKSLRKITEKHQIDLVVAGHRKKNFLYSLFTANKKKDLVDELNIPLLAVPLDKKHLK</sequence>
<dbReference type="OrthoDB" id="1440479at2"/>
<comment type="subcellular location">
    <subcellularLocation>
        <location evidence="2">Cytoplasm</location>
    </subcellularLocation>
</comment>
<dbReference type="Proteomes" id="UP000199153">
    <property type="component" value="Unassembled WGS sequence"/>
</dbReference>
<evidence type="ECO:0000313" key="4">
    <source>
        <dbReference type="EMBL" id="SFN83897.1"/>
    </source>
</evidence>
<evidence type="ECO:0000259" key="3">
    <source>
        <dbReference type="Pfam" id="PF00582"/>
    </source>
</evidence>
<keyword evidence="5" id="KW-1185">Reference proteome</keyword>
<evidence type="ECO:0000313" key="5">
    <source>
        <dbReference type="Proteomes" id="UP000199153"/>
    </source>
</evidence>
<dbReference type="PIRSF" id="PIRSF006276">
    <property type="entry name" value="UspA"/>
    <property type="match status" value="1"/>
</dbReference>
<accession>A0A1I5CAA3</accession>
<dbReference type="Gene3D" id="3.40.50.620">
    <property type="entry name" value="HUPs"/>
    <property type="match status" value="1"/>
</dbReference>
<dbReference type="PANTHER" id="PTHR46268">
    <property type="entry name" value="STRESS RESPONSE PROTEIN NHAX"/>
    <property type="match status" value="1"/>
</dbReference>
<reference evidence="4 5" key="1">
    <citation type="submission" date="2016-10" db="EMBL/GenBank/DDBJ databases">
        <authorList>
            <person name="de Groot N.N."/>
        </authorList>
    </citation>
    <scope>NUCLEOTIDE SEQUENCE [LARGE SCALE GENOMIC DNA]</scope>
    <source>
        <strain evidence="4 5">DSM 17794</strain>
    </source>
</reference>
<dbReference type="EMBL" id="FOVL01000020">
    <property type="protein sequence ID" value="SFN83897.1"/>
    <property type="molecule type" value="Genomic_DNA"/>
</dbReference>
<dbReference type="InterPro" id="IPR006015">
    <property type="entry name" value="Universal_stress_UspA"/>
</dbReference>
<proteinExistence type="inferred from homology"/>
<dbReference type="Pfam" id="PF00582">
    <property type="entry name" value="Usp"/>
    <property type="match status" value="1"/>
</dbReference>
<evidence type="ECO:0000256" key="1">
    <source>
        <dbReference type="ARBA" id="ARBA00008791"/>
    </source>
</evidence>
<protein>
    <recommendedName>
        <fullName evidence="2">Universal stress protein</fullName>
    </recommendedName>
</protein>
<feature type="domain" description="UspA" evidence="3">
    <location>
        <begin position="1"/>
        <end position="144"/>
    </location>
</feature>
<evidence type="ECO:0000256" key="2">
    <source>
        <dbReference type="PIRNR" id="PIRNR006276"/>
    </source>
</evidence>
<organism evidence="4 5">
    <name type="scientific">Salegentibacter flavus</name>
    <dbReference type="NCBI Taxonomy" id="287099"/>
    <lineage>
        <taxon>Bacteria</taxon>
        <taxon>Pseudomonadati</taxon>
        <taxon>Bacteroidota</taxon>
        <taxon>Flavobacteriia</taxon>
        <taxon>Flavobacteriales</taxon>
        <taxon>Flavobacteriaceae</taxon>
        <taxon>Salegentibacter</taxon>
    </lineage>
</organism>
<dbReference type="RefSeq" id="WP_093410743.1">
    <property type="nucleotide sequence ID" value="NZ_FOVL01000020.1"/>
</dbReference>
<dbReference type="SUPFAM" id="SSF52402">
    <property type="entry name" value="Adenine nucleotide alpha hydrolases-like"/>
    <property type="match status" value="1"/>
</dbReference>